<dbReference type="OrthoDB" id="1885963at2"/>
<dbReference type="Gene3D" id="3.40.50.720">
    <property type="entry name" value="NAD(P)-binding Rossmann-like Domain"/>
    <property type="match status" value="1"/>
</dbReference>
<proteinExistence type="predicted"/>
<reference evidence="1 2" key="1">
    <citation type="submission" date="2016-10" db="EMBL/GenBank/DDBJ databases">
        <authorList>
            <person name="de Groot N.N."/>
        </authorList>
    </citation>
    <scope>NUCLEOTIDE SEQUENCE [LARGE SCALE GENOMIC DNA]</scope>
    <source>
        <strain evidence="1 2">AR67</strain>
    </source>
</reference>
<protein>
    <submittedName>
        <fullName evidence="1">Uncharacterized protein</fullName>
    </submittedName>
</protein>
<evidence type="ECO:0000313" key="2">
    <source>
        <dbReference type="Proteomes" id="UP000182192"/>
    </source>
</evidence>
<sequence>MKKIIICGSNQVYENFFKNIKSDCHLIAYTDISERTIDSTLFNGTNYLKPNEVEFKEFDYLIVLYKEDEAIKKALKQFQFALDRIIVYYWFCEGTFCNAIKKCVECDLNFNGLILGMSHAQNDIQTHLLKKNIYCKTAYPSMDLFCHYMIYYNLVKQIPDKIKELKSVLIELPYYIFNYDLSRSKRTIKKRLYYFYTFNDFHNYGCNDDEKEVIIQFNNYLEVFELGLVEDEINNFIAKPKRISIKNIIAPMYRQIKNFKEKTGVWDVIREATINENKKIFEELIQCIRVNSPGAEIRVVVCPYNPIFRSIHRNSIEKMKNSFFKTVDELNINVEDYFKWSNNPFDFKDHCHLMIDAAYKLTNRLNYMECKEKNSTEILKN</sequence>
<dbReference type="AlphaFoldDB" id="A0A1I1RBI9"/>
<dbReference type="RefSeq" id="WP_074963383.1">
    <property type="nucleotide sequence ID" value="NZ_FOKQ01000062.1"/>
</dbReference>
<evidence type="ECO:0000313" key="1">
    <source>
        <dbReference type="EMBL" id="SFD31635.1"/>
    </source>
</evidence>
<accession>A0A1I1RBI9</accession>
<dbReference type="EMBL" id="FOKQ01000062">
    <property type="protein sequence ID" value="SFD31635.1"/>
    <property type="molecule type" value="Genomic_DNA"/>
</dbReference>
<organism evidence="1 2">
    <name type="scientific">Ruminococcus albus</name>
    <dbReference type="NCBI Taxonomy" id="1264"/>
    <lineage>
        <taxon>Bacteria</taxon>
        <taxon>Bacillati</taxon>
        <taxon>Bacillota</taxon>
        <taxon>Clostridia</taxon>
        <taxon>Eubacteriales</taxon>
        <taxon>Oscillospiraceae</taxon>
        <taxon>Ruminococcus</taxon>
    </lineage>
</organism>
<name>A0A1I1RBI9_RUMAL</name>
<dbReference type="Proteomes" id="UP000182192">
    <property type="component" value="Unassembled WGS sequence"/>
</dbReference>
<gene>
    <name evidence="1" type="ORF">SAMN02910406_03649</name>
</gene>